<dbReference type="EMBL" id="CAJPWZ010002867">
    <property type="protein sequence ID" value="CAG2246451.1"/>
    <property type="molecule type" value="Genomic_DNA"/>
</dbReference>
<evidence type="ECO:0000313" key="1">
    <source>
        <dbReference type="EMBL" id="CAG2246451.1"/>
    </source>
</evidence>
<keyword evidence="2" id="KW-1185">Reference proteome</keyword>
<dbReference type="Proteomes" id="UP000683360">
    <property type="component" value="Unassembled WGS sequence"/>
</dbReference>
<reference evidence="1" key="1">
    <citation type="submission" date="2021-03" db="EMBL/GenBank/DDBJ databases">
        <authorList>
            <person name="Bekaert M."/>
        </authorList>
    </citation>
    <scope>NUCLEOTIDE SEQUENCE</scope>
</reference>
<organism evidence="1 2">
    <name type="scientific">Mytilus edulis</name>
    <name type="common">Blue mussel</name>
    <dbReference type="NCBI Taxonomy" id="6550"/>
    <lineage>
        <taxon>Eukaryota</taxon>
        <taxon>Metazoa</taxon>
        <taxon>Spiralia</taxon>
        <taxon>Lophotrochozoa</taxon>
        <taxon>Mollusca</taxon>
        <taxon>Bivalvia</taxon>
        <taxon>Autobranchia</taxon>
        <taxon>Pteriomorphia</taxon>
        <taxon>Mytilida</taxon>
        <taxon>Mytiloidea</taxon>
        <taxon>Mytilidae</taxon>
        <taxon>Mytilinae</taxon>
        <taxon>Mytilus</taxon>
    </lineage>
</organism>
<name>A0A8S3ULF0_MYTED</name>
<dbReference type="PANTHER" id="PTHR31424">
    <property type="entry name" value="PROTEIN CBG23806"/>
    <property type="match status" value="1"/>
</dbReference>
<sequence length="263" mass="30691">MAYWRKTLNVEYFVSADMKFIQLLLGLCGATGEYACPWCKVNKEGRSDLTRPWDYYHNPSIGRNIEDMLDSNFKKAMVSCGVSFHMWHNKAGEIEWTSLSRTEKVKLLNHLPSKLASEDGVIFENSKHSVIKLWEDFYVLYKYVNDTTDSGEVIFEKAKLWLENFLNIGKLCRKGYNLHNVTPYMHCLVYHVPFFASHFGPLKMFSGQGLEKNNDIVKQIHQKKSNKWDSAVSALVTRKRLEFGHTNNLEREKRAYEKFQLVD</sequence>
<protein>
    <submittedName>
        <fullName evidence="1">Uncharacterized protein</fullName>
    </submittedName>
</protein>
<evidence type="ECO:0000313" key="2">
    <source>
        <dbReference type="Proteomes" id="UP000683360"/>
    </source>
</evidence>
<proteinExistence type="predicted"/>
<dbReference type="PANTHER" id="PTHR31424:SF3">
    <property type="entry name" value="RING-TYPE DOMAIN-CONTAINING PROTEIN"/>
    <property type="match status" value="1"/>
</dbReference>
<comment type="caution">
    <text evidence="1">The sequence shown here is derived from an EMBL/GenBank/DDBJ whole genome shotgun (WGS) entry which is preliminary data.</text>
</comment>
<dbReference type="OrthoDB" id="6149706at2759"/>
<dbReference type="AlphaFoldDB" id="A0A8S3ULF0"/>
<accession>A0A8S3ULF0</accession>
<gene>
    <name evidence="1" type="ORF">MEDL_58425</name>
</gene>